<reference evidence="2 3" key="1">
    <citation type="journal article" date="2013" name="Curr. Biol.">
        <title>The Genome of the Foraminiferan Reticulomyxa filosa.</title>
        <authorList>
            <person name="Glockner G."/>
            <person name="Hulsmann N."/>
            <person name="Schleicher M."/>
            <person name="Noegel A.A."/>
            <person name="Eichinger L."/>
            <person name="Gallinger C."/>
            <person name="Pawlowski J."/>
            <person name="Sierra R."/>
            <person name="Euteneuer U."/>
            <person name="Pillet L."/>
            <person name="Moustafa A."/>
            <person name="Platzer M."/>
            <person name="Groth M."/>
            <person name="Szafranski K."/>
            <person name="Schliwa M."/>
        </authorList>
    </citation>
    <scope>NUCLEOTIDE SEQUENCE [LARGE SCALE GENOMIC DNA]</scope>
</reference>
<dbReference type="Proteomes" id="UP000023152">
    <property type="component" value="Unassembled WGS sequence"/>
</dbReference>
<sequence length="229" mass="27397">MQSVSNIITKINIILFYSCFLLLFCDHFKKLTLIKSKMKAKRFTSMLILPSFWYSSGFPQQKDVLEYLTISYEAFDENLHERELRLSVFVKLKKRVFFLTELQLQKFLFETEEHYLKLFLKNNNNSCPIQSRDIKCDFKGKLKDLNNNLINKCNLNLIDCNHICINRNLNDHHISPMKLHFGIVAQLLQSMRQEIELKDNRLKEIFNKDKKKKEFQIDLKLSTIIYFKN</sequence>
<keyword evidence="3" id="KW-1185">Reference proteome</keyword>
<evidence type="ECO:0000256" key="1">
    <source>
        <dbReference type="SAM" id="Phobius"/>
    </source>
</evidence>
<protein>
    <submittedName>
        <fullName evidence="2">Uncharacterized protein</fullName>
    </submittedName>
</protein>
<evidence type="ECO:0000313" key="2">
    <source>
        <dbReference type="EMBL" id="ETO10784.1"/>
    </source>
</evidence>
<organism evidence="2 3">
    <name type="scientific">Reticulomyxa filosa</name>
    <dbReference type="NCBI Taxonomy" id="46433"/>
    <lineage>
        <taxon>Eukaryota</taxon>
        <taxon>Sar</taxon>
        <taxon>Rhizaria</taxon>
        <taxon>Retaria</taxon>
        <taxon>Foraminifera</taxon>
        <taxon>Monothalamids</taxon>
        <taxon>Reticulomyxidae</taxon>
        <taxon>Reticulomyxa</taxon>
    </lineage>
</organism>
<accession>X6MA60</accession>
<gene>
    <name evidence="2" type="ORF">RFI_26592</name>
</gene>
<comment type="caution">
    <text evidence="2">The sequence shown here is derived from an EMBL/GenBank/DDBJ whole genome shotgun (WGS) entry which is preliminary data.</text>
</comment>
<feature type="transmembrane region" description="Helical" evidence="1">
    <location>
        <begin position="6"/>
        <end position="25"/>
    </location>
</feature>
<evidence type="ECO:0000313" key="3">
    <source>
        <dbReference type="Proteomes" id="UP000023152"/>
    </source>
</evidence>
<keyword evidence="1" id="KW-1133">Transmembrane helix</keyword>
<keyword evidence="1" id="KW-0472">Membrane</keyword>
<dbReference type="AlphaFoldDB" id="X6MA60"/>
<dbReference type="OrthoDB" id="5945397at2759"/>
<name>X6MA60_RETFI</name>
<dbReference type="EMBL" id="ASPP01023133">
    <property type="protein sequence ID" value="ETO10784.1"/>
    <property type="molecule type" value="Genomic_DNA"/>
</dbReference>
<proteinExistence type="predicted"/>
<keyword evidence="1" id="KW-0812">Transmembrane</keyword>